<dbReference type="eggNOG" id="ENOG502QR7R">
    <property type="taxonomic scope" value="Eukaryota"/>
</dbReference>
<reference evidence="1 2" key="2">
    <citation type="journal article" date="2008" name="Nature">
        <title>The Phaeodactylum genome reveals the evolutionary history of diatom genomes.</title>
        <authorList>
            <person name="Bowler C."/>
            <person name="Allen A.E."/>
            <person name="Badger J.H."/>
            <person name="Grimwood J."/>
            <person name="Jabbari K."/>
            <person name="Kuo A."/>
            <person name="Maheswari U."/>
            <person name="Martens C."/>
            <person name="Maumus F."/>
            <person name="Otillar R.P."/>
            <person name="Rayko E."/>
            <person name="Salamov A."/>
            <person name="Vandepoele K."/>
            <person name="Beszteri B."/>
            <person name="Gruber A."/>
            <person name="Heijde M."/>
            <person name="Katinka M."/>
            <person name="Mock T."/>
            <person name="Valentin K."/>
            <person name="Verret F."/>
            <person name="Berges J.A."/>
            <person name="Brownlee C."/>
            <person name="Cadoret J.P."/>
            <person name="Chiovitti A."/>
            <person name="Choi C.J."/>
            <person name="Coesel S."/>
            <person name="De Martino A."/>
            <person name="Detter J.C."/>
            <person name="Durkin C."/>
            <person name="Falciatore A."/>
            <person name="Fournet J."/>
            <person name="Haruta M."/>
            <person name="Huysman M.J."/>
            <person name="Jenkins B.D."/>
            <person name="Jiroutova K."/>
            <person name="Jorgensen R.E."/>
            <person name="Joubert Y."/>
            <person name="Kaplan A."/>
            <person name="Kroger N."/>
            <person name="Kroth P.G."/>
            <person name="La Roche J."/>
            <person name="Lindquist E."/>
            <person name="Lommer M."/>
            <person name="Martin-Jezequel V."/>
            <person name="Lopez P.J."/>
            <person name="Lucas S."/>
            <person name="Mangogna M."/>
            <person name="McGinnis K."/>
            <person name="Medlin L.K."/>
            <person name="Montsant A."/>
            <person name="Oudot-Le Secq M.P."/>
            <person name="Napoli C."/>
            <person name="Obornik M."/>
            <person name="Parker M.S."/>
            <person name="Petit J.L."/>
            <person name="Porcel B.M."/>
            <person name="Poulsen N."/>
            <person name="Robison M."/>
            <person name="Rychlewski L."/>
            <person name="Rynearson T.A."/>
            <person name="Schmutz J."/>
            <person name="Shapiro H."/>
            <person name="Siaut M."/>
            <person name="Stanley M."/>
            <person name="Sussman M.R."/>
            <person name="Taylor A.R."/>
            <person name="Vardi A."/>
            <person name="von Dassow P."/>
            <person name="Vyverman W."/>
            <person name="Willis A."/>
            <person name="Wyrwicz L.S."/>
            <person name="Rokhsar D.S."/>
            <person name="Weissenbach J."/>
            <person name="Armbrust E.V."/>
            <person name="Green B.R."/>
            <person name="Van de Peer Y."/>
            <person name="Grigoriev I.V."/>
        </authorList>
    </citation>
    <scope>NUCLEOTIDE SEQUENCE [LARGE SCALE GENOMIC DNA]</scope>
    <source>
        <strain evidence="1 2">CCMP1335</strain>
    </source>
</reference>
<dbReference type="InParanoid" id="B8BU50"/>
<dbReference type="NCBIfam" id="TIGR01549">
    <property type="entry name" value="HAD-SF-IA-v1"/>
    <property type="match status" value="1"/>
</dbReference>
<dbReference type="Proteomes" id="UP000001449">
    <property type="component" value="Chromosome 2"/>
</dbReference>
<proteinExistence type="predicted"/>
<dbReference type="InterPro" id="IPR006439">
    <property type="entry name" value="HAD-SF_hydro_IA"/>
</dbReference>
<evidence type="ECO:0000313" key="2">
    <source>
        <dbReference type="Proteomes" id="UP000001449"/>
    </source>
</evidence>
<keyword evidence="2" id="KW-1185">Reference proteome</keyword>
<feature type="non-terminal residue" evidence="1">
    <location>
        <position position="1"/>
    </location>
</feature>
<dbReference type="AlphaFoldDB" id="B8BU50"/>
<dbReference type="Gene3D" id="1.10.260.80">
    <property type="match status" value="1"/>
</dbReference>
<dbReference type="Pfam" id="PF00702">
    <property type="entry name" value="Hydrolase"/>
    <property type="match status" value="1"/>
</dbReference>
<dbReference type="SFLD" id="SFLDS00003">
    <property type="entry name" value="Haloacid_Dehalogenase"/>
    <property type="match status" value="1"/>
</dbReference>
<gene>
    <name evidence="1" type="ORF">THAPSDRAFT_18078</name>
</gene>
<dbReference type="EMBL" id="CM000639">
    <property type="protein sequence ID" value="EED95221.1"/>
    <property type="molecule type" value="Genomic_DNA"/>
</dbReference>
<dbReference type="InterPro" id="IPR023214">
    <property type="entry name" value="HAD_sf"/>
</dbReference>
<name>B8BU50_THAPS</name>
<dbReference type="InterPro" id="IPR036412">
    <property type="entry name" value="HAD-like_sf"/>
</dbReference>
<dbReference type="SUPFAM" id="SSF56784">
    <property type="entry name" value="HAD-like"/>
    <property type="match status" value="1"/>
</dbReference>
<reference evidence="1 2" key="1">
    <citation type="journal article" date="2004" name="Science">
        <title>The genome of the diatom Thalassiosira pseudonana: ecology, evolution, and metabolism.</title>
        <authorList>
            <person name="Armbrust E.V."/>
            <person name="Berges J.A."/>
            <person name="Bowler C."/>
            <person name="Green B.R."/>
            <person name="Martinez D."/>
            <person name="Putnam N.H."/>
            <person name="Zhou S."/>
            <person name="Allen A.E."/>
            <person name="Apt K.E."/>
            <person name="Bechner M."/>
            <person name="Brzezinski M.A."/>
            <person name="Chaal B.K."/>
            <person name="Chiovitti A."/>
            <person name="Davis A.K."/>
            <person name="Demarest M.S."/>
            <person name="Detter J.C."/>
            <person name="Glavina T."/>
            <person name="Goodstein D."/>
            <person name="Hadi M.Z."/>
            <person name="Hellsten U."/>
            <person name="Hildebrand M."/>
            <person name="Jenkins B.D."/>
            <person name="Jurka J."/>
            <person name="Kapitonov V.V."/>
            <person name="Kroger N."/>
            <person name="Lau W.W."/>
            <person name="Lane T.W."/>
            <person name="Larimer F.W."/>
            <person name="Lippmeier J.C."/>
            <person name="Lucas S."/>
            <person name="Medina M."/>
            <person name="Montsant A."/>
            <person name="Obornik M."/>
            <person name="Parker M.S."/>
            <person name="Palenik B."/>
            <person name="Pazour G.J."/>
            <person name="Richardson P.M."/>
            <person name="Rynearson T.A."/>
            <person name="Saito M.A."/>
            <person name="Schwartz D.C."/>
            <person name="Thamatrakoln K."/>
            <person name="Valentin K."/>
            <person name="Vardi A."/>
            <person name="Wilkerson F.P."/>
            <person name="Rokhsar D.S."/>
        </authorList>
    </citation>
    <scope>NUCLEOTIDE SEQUENCE [LARGE SCALE GENOMIC DNA]</scope>
    <source>
        <strain evidence="1 2">CCMP1335</strain>
    </source>
</reference>
<dbReference type="PANTHER" id="PTHR43885">
    <property type="entry name" value="HALOACID DEHALOGENASE-LIKE HYDROLASE"/>
    <property type="match status" value="1"/>
</dbReference>
<feature type="non-terminal residue" evidence="1">
    <location>
        <position position="163"/>
    </location>
</feature>
<dbReference type="HOGENOM" id="CLU_045011_11_2_1"/>
<dbReference type="SFLD" id="SFLDG01129">
    <property type="entry name" value="C1.5:_HAD__Beta-PGM__Phosphata"/>
    <property type="match status" value="1"/>
</dbReference>
<dbReference type="PaxDb" id="35128-Thaps18078"/>
<accession>B8BU50</accession>
<dbReference type="GeneID" id="7446522"/>
<evidence type="ECO:0008006" key="3">
    <source>
        <dbReference type="Google" id="ProtNLM"/>
    </source>
</evidence>
<dbReference type="Gene3D" id="3.40.50.1000">
    <property type="entry name" value="HAD superfamily/HAD-like"/>
    <property type="match status" value="1"/>
</dbReference>
<evidence type="ECO:0000313" key="1">
    <source>
        <dbReference type="EMBL" id="EED95221.1"/>
    </source>
</evidence>
<dbReference type="RefSeq" id="XP_002287778.1">
    <property type="nucleotide sequence ID" value="XM_002287742.1"/>
</dbReference>
<dbReference type="PANTHER" id="PTHR43885:SF1">
    <property type="entry name" value="SUPERFAMILY HYDROLASE, PUTATIVE (AFU_ORTHOLOGUE AFUA_4G13290)-RELATED"/>
    <property type="match status" value="1"/>
</dbReference>
<dbReference type="KEGG" id="tps:THAPSDRAFT_18078"/>
<sequence length="163" mass="18022">KGVIFDMDGTLIQHAIDFADMRRRIYEVADADPIGKDFPRTCVLTLAKELSEGGQLRANEIFADIEQKAIDDMKLMTGGVEMMRFLRDNGLKRAVLTRNLEKNVVHMLRMYLDELNLNEDGVAAKPNPDGILHVCSIWGCSPSEVIMVGDSANDDIAAANRAG</sequence>
<organism evidence="1 2">
    <name type="scientific">Thalassiosira pseudonana</name>
    <name type="common">Marine diatom</name>
    <name type="synonym">Cyclotella nana</name>
    <dbReference type="NCBI Taxonomy" id="35128"/>
    <lineage>
        <taxon>Eukaryota</taxon>
        <taxon>Sar</taxon>
        <taxon>Stramenopiles</taxon>
        <taxon>Ochrophyta</taxon>
        <taxon>Bacillariophyta</taxon>
        <taxon>Coscinodiscophyceae</taxon>
        <taxon>Thalassiosirophycidae</taxon>
        <taxon>Thalassiosirales</taxon>
        <taxon>Thalassiosiraceae</taxon>
        <taxon>Thalassiosira</taxon>
    </lineage>
</organism>
<dbReference type="STRING" id="35128.B8BU50"/>
<protein>
    <recommendedName>
        <fullName evidence="3">Phosphoglycolate phosphatase</fullName>
    </recommendedName>
</protein>
<dbReference type="OMA" id="QTYMFKE"/>